<dbReference type="Pfam" id="PF12833">
    <property type="entry name" value="HTH_18"/>
    <property type="match status" value="1"/>
</dbReference>
<evidence type="ECO:0000256" key="1">
    <source>
        <dbReference type="ARBA" id="ARBA00023015"/>
    </source>
</evidence>
<gene>
    <name evidence="4" type="ORF">RFN29_03825</name>
</gene>
<feature type="domain" description="HTH araC/xylS-type" evidence="3">
    <location>
        <begin position="218"/>
        <end position="316"/>
    </location>
</feature>
<dbReference type="SMART" id="SM00342">
    <property type="entry name" value="HTH_ARAC"/>
    <property type="match status" value="1"/>
</dbReference>
<dbReference type="EMBL" id="JAVIJC010000003">
    <property type="protein sequence ID" value="MDX8490700.1"/>
    <property type="molecule type" value="Genomic_DNA"/>
</dbReference>
<protein>
    <submittedName>
        <fullName evidence="4">AraC family transcriptional regulator</fullName>
    </submittedName>
</protein>
<sequence length="329" mass="36093">MRVTSLRACASPGCALARRLVARLVRIGNAEPMNEALQELIAIAGRHARGRRTRTAVPHVTIGRSEFPTPPLPELCQPTALFVLQGAKSVLIGDRTLRYGAGSCFVYAVETPATSQLIEASAARPYLAIAFALDIEVIATLLIDHRPAAGGDSFATYPADDELLDAWRRMLRLLDRPAEIPVLAPMLEREIAFRLLQGPQGAKLRQLARADGRLSQIRRATQWIRAHYNEPIDVTELAALAHMSSAAFHRHFKAATAMSPIQYQKQVRLLEARHLLIAQPGNAARVAFTVGYESASQFSREYARQFGLPPARDAARLLAKGEAPTLEID</sequence>
<accession>A0ABU4YXA8</accession>
<dbReference type="InterPro" id="IPR018060">
    <property type="entry name" value="HTH_AraC"/>
</dbReference>
<proteinExistence type="predicted"/>
<evidence type="ECO:0000313" key="4">
    <source>
        <dbReference type="EMBL" id="MDX8490700.1"/>
    </source>
</evidence>
<dbReference type="Proteomes" id="UP001271249">
    <property type="component" value="Unassembled WGS sequence"/>
</dbReference>
<name>A0ABU4YXA8_9HYPH</name>
<keyword evidence="5" id="KW-1185">Reference proteome</keyword>
<evidence type="ECO:0000313" key="5">
    <source>
        <dbReference type="Proteomes" id="UP001271249"/>
    </source>
</evidence>
<reference evidence="4 5" key="1">
    <citation type="submission" date="2023-08" db="EMBL/GenBank/DDBJ databases">
        <title>Implementing the SeqCode for naming new Mesorhizobium species isolated from Vachellia karroo root nodules.</title>
        <authorList>
            <person name="Van Lill M."/>
        </authorList>
    </citation>
    <scope>NUCLEOTIDE SEQUENCE [LARGE SCALE GENOMIC DNA]</scope>
    <source>
        <strain evidence="4 5">VK22B</strain>
    </source>
</reference>
<keyword evidence="2" id="KW-0804">Transcription</keyword>
<evidence type="ECO:0000256" key="2">
    <source>
        <dbReference type="ARBA" id="ARBA00023163"/>
    </source>
</evidence>
<dbReference type="PROSITE" id="PS01124">
    <property type="entry name" value="HTH_ARAC_FAMILY_2"/>
    <property type="match status" value="1"/>
</dbReference>
<dbReference type="PANTHER" id="PTHR43436:SF1">
    <property type="entry name" value="TRANSCRIPTIONAL REGULATORY PROTEIN"/>
    <property type="match status" value="1"/>
</dbReference>
<dbReference type="InterPro" id="IPR009057">
    <property type="entry name" value="Homeodomain-like_sf"/>
</dbReference>
<keyword evidence="1" id="KW-0805">Transcription regulation</keyword>
<dbReference type="InterPro" id="IPR009594">
    <property type="entry name" value="Tscrpt_reg_HTH_AraC_N"/>
</dbReference>
<dbReference type="PANTHER" id="PTHR43436">
    <property type="entry name" value="ARAC-FAMILY TRANSCRIPTIONAL REGULATOR"/>
    <property type="match status" value="1"/>
</dbReference>
<evidence type="ECO:0000259" key="3">
    <source>
        <dbReference type="PROSITE" id="PS01124"/>
    </source>
</evidence>
<organism evidence="4 5">
    <name type="scientific">Mesorhizobium captivum</name>
    <dbReference type="NCBI Taxonomy" id="3072319"/>
    <lineage>
        <taxon>Bacteria</taxon>
        <taxon>Pseudomonadati</taxon>
        <taxon>Pseudomonadota</taxon>
        <taxon>Alphaproteobacteria</taxon>
        <taxon>Hyphomicrobiales</taxon>
        <taxon>Phyllobacteriaceae</taxon>
        <taxon>Mesorhizobium</taxon>
    </lineage>
</organism>
<dbReference type="Pfam" id="PF06719">
    <property type="entry name" value="AraC_N"/>
    <property type="match status" value="1"/>
</dbReference>
<dbReference type="Gene3D" id="1.10.10.60">
    <property type="entry name" value="Homeodomain-like"/>
    <property type="match status" value="2"/>
</dbReference>
<comment type="caution">
    <text evidence="4">The sequence shown here is derived from an EMBL/GenBank/DDBJ whole genome shotgun (WGS) entry which is preliminary data.</text>
</comment>
<dbReference type="SUPFAM" id="SSF46689">
    <property type="entry name" value="Homeodomain-like"/>
    <property type="match status" value="2"/>
</dbReference>